<organism evidence="2 3">
    <name type="scientific">Neobacillus pocheonensis</name>
    <dbReference type="NCBI Taxonomy" id="363869"/>
    <lineage>
        <taxon>Bacteria</taxon>
        <taxon>Bacillati</taxon>
        <taxon>Bacillota</taxon>
        <taxon>Bacilli</taxon>
        <taxon>Bacillales</taxon>
        <taxon>Bacillaceae</taxon>
        <taxon>Neobacillus</taxon>
    </lineage>
</organism>
<dbReference type="Proteomes" id="UP001523262">
    <property type="component" value="Unassembled WGS sequence"/>
</dbReference>
<dbReference type="EMBL" id="JAMQCR010000001">
    <property type="protein sequence ID" value="MCM2532178.1"/>
    <property type="molecule type" value="Genomic_DNA"/>
</dbReference>
<evidence type="ECO:0000313" key="3">
    <source>
        <dbReference type="Proteomes" id="UP001523262"/>
    </source>
</evidence>
<keyword evidence="1" id="KW-0472">Membrane</keyword>
<sequence length="67" mass="7366">MRAEIKKILSIIKTIVTGAIAVGILVVMAVMIFHTAFPVVPEIEQGWDENQKMIHAVVNSLKAKGEH</sequence>
<keyword evidence="1" id="KW-1133">Transmembrane helix</keyword>
<evidence type="ECO:0000256" key="1">
    <source>
        <dbReference type="SAM" id="Phobius"/>
    </source>
</evidence>
<protein>
    <submittedName>
        <fullName evidence="2">Uncharacterized protein</fullName>
    </submittedName>
</protein>
<keyword evidence="1" id="KW-0812">Transmembrane</keyword>
<reference evidence="2 3" key="1">
    <citation type="submission" date="2022-06" db="EMBL/GenBank/DDBJ databases">
        <authorList>
            <person name="Jeon C.O."/>
        </authorList>
    </citation>
    <scope>NUCLEOTIDE SEQUENCE [LARGE SCALE GENOMIC DNA]</scope>
    <source>
        <strain evidence="2 3">KCTC 13943</strain>
    </source>
</reference>
<keyword evidence="3" id="KW-1185">Reference proteome</keyword>
<comment type="caution">
    <text evidence="2">The sequence shown here is derived from an EMBL/GenBank/DDBJ whole genome shotgun (WGS) entry which is preliminary data.</text>
</comment>
<evidence type="ECO:0000313" key="2">
    <source>
        <dbReference type="EMBL" id="MCM2532178.1"/>
    </source>
</evidence>
<proteinExistence type="predicted"/>
<gene>
    <name evidence="2" type="ORF">NDK43_06920</name>
</gene>
<feature type="transmembrane region" description="Helical" evidence="1">
    <location>
        <begin position="12"/>
        <end position="37"/>
    </location>
</feature>
<name>A0ABT0W9C8_9BACI</name>
<accession>A0ABT0W9C8</accession>